<dbReference type="SMART" id="SM00387">
    <property type="entry name" value="HATPase_c"/>
    <property type="match status" value="1"/>
</dbReference>
<dbReference type="InterPro" id="IPR036097">
    <property type="entry name" value="HisK_dim/P_sf"/>
</dbReference>
<keyword evidence="5" id="KW-0597">Phosphoprotein</keyword>
<dbReference type="GO" id="GO:0000155">
    <property type="term" value="F:phosphorelay sensor kinase activity"/>
    <property type="evidence" value="ECO:0007669"/>
    <property type="project" value="InterPro"/>
</dbReference>
<keyword evidence="7" id="KW-0547">Nucleotide-binding</keyword>
<dbReference type="InterPro" id="IPR003594">
    <property type="entry name" value="HATPase_dom"/>
</dbReference>
<feature type="domain" description="HAMP" evidence="12">
    <location>
        <begin position="157"/>
        <end position="209"/>
    </location>
</feature>
<dbReference type="Pfam" id="PF00512">
    <property type="entry name" value="HisKA"/>
    <property type="match status" value="1"/>
</dbReference>
<keyword evidence="8" id="KW-0418">Kinase</keyword>
<dbReference type="InterPro" id="IPR003660">
    <property type="entry name" value="HAMP_dom"/>
</dbReference>
<evidence type="ECO:0000256" key="8">
    <source>
        <dbReference type="ARBA" id="ARBA00022777"/>
    </source>
</evidence>
<dbReference type="SMART" id="SM00388">
    <property type="entry name" value="HisKA"/>
    <property type="match status" value="1"/>
</dbReference>
<dbReference type="Proteomes" id="UP000244441">
    <property type="component" value="Chromosome"/>
</dbReference>
<evidence type="ECO:0000256" key="3">
    <source>
        <dbReference type="ARBA" id="ARBA00012438"/>
    </source>
</evidence>
<dbReference type="EMBL" id="CP026604">
    <property type="protein sequence ID" value="AWB66384.1"/>
    <property type="molecule type" value="Genomic_DNA"/>
</dbReference>
<dbReference type="AlphaFoldDB" id="A0A2S0VQ98"/>
<dbReference type="InterPro" id="IPR036890">
    <property type="entry name" value="HATPase_C_sf"/>
</dbReference>
<evidence type="ECO:0000259" key="12">
    <source>
        <dbReference type="PROSITE" id="PS50885"/>
    </source>
</evidence>
<sequence length="438" mass="49354">MRRLTLSLIAVTLTAAIGLGWLLDWYYQSQSQANEDYAPLIEPKQWQVLALQSARVLAQQPELASEFTAQGLSVSFARLDDFPLPTPLFEQFVSGEPLVLNSQSGVSLHSFQAASQTVVSFQFANTTEPTEPETADPLLLTLLFYLGIIVFIALWLTPLIRRLLLVNRAMVQFGEGQLDRRIPLSKFSYLHNIELGFNQMAQRITSLIADNKLLSRAVSHDLRTPIARLRFGIDMLQETNTDTSKNQYFEQLDRDLDAMESLVESLLHYAKLEKAKVSLSLQAVELNALLGELLKPLQTQNHIILDWPQDQAFTAQLDKHYMSMLLNNLINNAVRYAKTQIKISLTKQKSALILTIEDDGKGMDKDEFDKVLLPFYRIADHEDVPSQKMTPPVTKLAKGHGMGLAIVSRIAEWHKIDLQLSRSHQLGGLAVRLVIPIE</sequence>
<dbReference type="Pfam" id="PF02518">
    <property type="entry name" value="HATPase_c"/>
    <property type="match status" value="1"/>
</dbReference>
<evidence type="ECO:0000256" key="7">
    <source>
        <dbReference type="ARBA" id="ARBA00022741"/>
    </source>
</evidence>
<feature type="domain" description="Histidine kinase" evidence="11">
    <location>
        <begin position="217"/>
        <end position="438"/>
    </location>
</feature>
<keyword evidence="14" id="KW-1185">Reference proteome</keyword>
<keyword evidence="4" id="KW-1003">Cell membrane</keyword>
<dbReference type="EC" id="2.7.13.3" evidence="3"/>
<evidence type="ECO:0000256" key="6">
    <source>
        <dbReference type="ARBA" id="ARBA00022679"/>
    </source>
</evidence>
<dbReference type="KEGG" id="cate:C2869_08060"/>
<evidence type="ECO:0000256" key="9">
    <source>
        <dbReference type="ARBA" id="ARBA00022840"/>
    </source>
</evidence>
<dbReference type="Gene3D" id="1.10.287.130">
    <property type="match status" value="1"/>
</dbReference>
<protein>
    <recommendedName>
        <fullName evidence="3">histidine kinase</fullName>
        <ecNumber evidence="3">2.7.13.3</ecNumber>
    </recommendedName>
</protein>
<dbReference type="PANTHER" id="PTHR44936">
    <property type="entry name" value="SENSOR PROTEIN CREC"/>
    <property type="match status" value="1"/>
</dbReference>
<dbReference type="RefSeq" id="WP_108602447.1">
    <property type="nucleotide sequence ID" value="NZ_CP026604.1"/>
</dbReference>
<gene>
    <name evidence="13" type="ORF">C2869_08060</name>
</gene>
<keyword evidence="6" id="KW-0808">Transferase</keyword>
<evidence type="ECO:0000256" key="1">
    <source>
        <dbReference type="ARBA" id="ARBA00000085"/>
    </source>
</evidence>
<organism evidence="13 14">
    <name type="scientific">Saccharobesus litoralis</name>
    <dbReference type="NCBI Taxonomy" id="2172099"/>
    <lineage>
        <taxon>Bacteria</taxon>
        <taxon>Pseudomonadati</taxon>
        <taxon>Pseudomonadota</taxon>
        <taxon>Gammaproteobacteria</taxon>
        <taxon>Alteromonadales</taxon>
        <taxon>Alteromonadaceae</taxon>
        <taxon>Saccharobesus</taxon>
    </lineage>
</organism>
<evidence type="ECO:0000313" key="14">
    <source>
        <dbReference type="Proteomes" id="UP000244441"/>
    </source>
</evidence>
<name>A0A2S0VQ98_9ALTE</name>
<dbReference type="SUPFAM" id="SSF47384">
    <property type="entry name" value="Homodimeric domain of signal transducing histidine kinase"/>
    <property type="match status" value="1"/>
</dbReference>
<evidence type="ECO:0000313" key="13">
    <source>
        <dbReference type="EMBL" id="AWB66384.1"/>
    </source>
</evidence>
<keyword evidence="9" id="KW-0067">ATP-binding</keyword>
<dbReference type="InterPro" id="IPR005467">
    <property type="entry name" value="His_kinase_dom"/>
</dbReference>
<dbReference type="GO" id="GO:0005524">
    <property type="term" value="F:ATP binding"/>
    <property type="evidence" value="ECO:0007669"/>
    <property type="project" value="UniProtKB-KW"/>
</dbReference>
<dbReference type="InterPro" id="IPR050980">
    <property type="entry name" value="2C_sensor_his_kinase"/>
</dbReference>
<evidence type="ECO:0000256" key="4">
    <source>
        <dbReference type="ARBA" id="ARBA00022475"/>
    </source>
</evidence>
<dbReference type="PROSITE" id="PS50885">
    <property type="entry name" value="HAMP"/>
    <property type="match status" value="1"/>
</dbReference>
<dbReference type="InterPro" id="IPR003661">
    <property type="entry name" value="HisK_dim/P_dom"/>
</dbReference>
<dbReference type="Gene3D" id="3.30.565.10">
    <property type="entry name" value="Histidine kinase-like ATPase, C-terminal domain"/>
    <property type="match status" value="1"/>
</dbReference>
<reference evidence="13 14" key="1">
    <citation type="submission" date="2018-01" db="EMBL/GenBank/DDBJ databases">
        <title>Genome sequence of a Cantenovulum-like bacteria.</title>
        <authorList>
            <person name="Tan W.R."/>
            <person name="Lau N.-S."/>
            <person name="Go F."/>
            <person name="Amirul A.-A.A."/>
        </authorList>
    </citation>
    <scope>NUCLEOTIDE SEQUENCE [LARGE SCALE GENOMIC DNA]</scope>
    <source>
        <strain evidence="13 14">CCB-QB4</strain>
    </source>
</reference>
<accession>A0A2S0VQ98</accession>
<feature type="transmembrane region" description="Helical" evidence="10">
    <location>
        <begin position="138"/>
        <end position="160"/>
    </location>
</feature>
<evidence type="ECO:0000256" key="10">
    <source>
        <dbReference type="SAM" id="Phobius"/>
    </source>
</evidence>
<proteinExistence type="predicted"/>
<evidence type="ECO:0000256" key="2">
    <source>
        <dbReference type="ARBA" id="ARBA00004651"/>
    </source>
</evidence>
<evidence type="ECO:0000259" key="11">
    <source>
        <dbReference type="PROSITE" id="PS50109"/>
    </source>
</evidence>
<dbReference type="CDD" id="cd00082">
    <property type="entry name" value="HisKA"/>
    <property type="match status" value="1"/>
</dbReference>
<dbReference type="SUPFAM" id="SSF55874">
    <property type="entry name" value="ATPase domain of HSP90 chaperone/DNA topoisomerase II/histidine kinase"/>
    <property type="match status" value="1"/>
</dbReference>
<dbReference type="CDD" id="cd06225">
    <property type="entry name" value="HAMP"/>
    <property type="match status" value="1"/>
</dbReference>
<keyword evidence="10" id="KW-0812">Transmembrane</keyword>
<evidence type="ECO:0000256" key="5">
    <source>
        <dbReference type="ARBA" id="ARBA00022553"/>
    </source>
</evidence>
<dbReference type="PROSITE" id="PS50109">
    <property type="entry name" value="HIS_KIN"/>
    <property type="match status" value="1"/>
</dbReference>
<keyword evidence="10" id="KW-0472">Membrane</keyword>
<comment type="subcellular location">
    <subcellularLocation>
        <location evidence="2">Cell membrane</location>
        <topology evidence="2">Multi-pass membrane protein</topology>
    </subcellularLocation>
</comment>
<dbReference type="OrthoDB" id="9804645at2"/>
<keyword evidence="10" id="KW-1133">Transmembrane helix</keyword>
<comment type="catalytic activity">
    <reaction evidence="1">
        <text>ATP + protein L-histidine = ADP + protein N-phospho-L-histidine.</text>
        <dbReference type="EC" id="2.7.13.3"/>
    </reaction>
</comment>
<dbReference type="PANTHER" id="PTHR44936:SF10">
    <property type="entry name" value="SENSOR PROTEIN RSTB"/>
    <property type="match status" value="1"/>
</dbReference>
<dbReference type="GO" id="GO:0005886">
    <property type="term" value="C:plasma membrane"/>
    <property type="evidence" value="ECO:0007669"/>
    <property type="project" value="UniProtKB-SubCell"/>
</dbReference>